<reference evidence="1 2" key="1">
    <citation type="submission" date="2024-08" db="EMBL/GenBank/DDBJ databases">
        <title>Sulfate-reducing bacteria isolated from formation water of the oil field in Kazakhstan and description of Pseudodesulfovibrio sp.</title>
        <authorList>
            <person name="Bidzhieva S.K."/>
            <person name="Tourova T.P."/>
            <person name="Grouzdev D.S."/>
            <person name="Beletsky A.V."/>
            <person name="Sokolova D.S."/>
            <person name="Samigullina S.R."/>
            <person name="Poltaraus A.B."/>
            <person name="Avtukh A.N."/>
            <person name="Tereshina V.M."/>
            <person name="Zhaparov N.S."/>
            <person name="Mardanov A.V."/>
            <person name="Nazina T.N."/>
        </authorList>
    </citation>
    <scope>NUCLEOTIDE SEQUENCE [LARGE SCALE GENOMIC DNA]</scope>
    <source>
        <strain evidence="1 2">9FUS</strain>
    </source>
</reference>
<dbReference type="RefSeq" id="WP_371384943.1">
    <property type="nucleotide sequence ID" value="NZ_JBGLYH010000002.1"/>
</dbReference>
<protein>
    <submittedName>
        <fullName evidence="1">Uncharacterized protein</fullName>
    </submittedName>
</protein>
<gene>
    <name evidence="1" type="ORF">AB6M95_01410</name>
</gene>
<evidence type="ECO:0000313" key="1">
    <source>
        <dbReference type="EMBL" id="MEZ7195392.1"/>
    </source>
</evidence>
<proteinExistence type="predicted"/>
<name>A0ABV4JXF5_9BACT</name>
<evidence type="ECO:0000313" key="2">
    <source>
        <dbReference type="Proteomes" id="UP001568698"/>
    </source>
</evidence>
<keyword evidence="2" id="KW-1185">Reference proteome</keyword>
<accession>A0ABV4JXF5</accession>
<comment type="caution">
    <text evidence="1">The sequence shown here is derived from an EMBL/GenBank/DDBJ whole genome shotgun (WGS) entry which is preliminary data.</text>
</comment>
<organism evidence="1 2">
    <name type="scientific">Pseudodesulfovibrio karagichevae</name>
    <dbReference type="NCBI Taxonomy" id="3239305"/>
    <lineage>
        <taxon>Bacteria</taxon>
        <taxon>Pseudomonadati</taxon>
        <taxon>Thermodesulfobacteriota</taxon>
        <taxon>Desulfovibrionia</taxon>
        <taxon>Desulfovibrionales</taxon>
        <taxon>Desulfovibrionaceae</taxon>
    </lineage>
</organism>
<dbReference type="EMBL" id="JBGLYH010000002">
    <property type="protein sequence ID" value="MEZ7195392.1"/>
    <property type="molecule type" value="Genomic_DNA"/>
</dbReference>
<dbReference type="Proteomes" id="UP001568698">
    <property type="component" value="Unassembled WGS sequence"/>
</dbReference>
<sequence length="452" mass="45431">MTVYRTIGAGQDHVDLPAFRAWLTSTYGDDLTSIPGGIDATVYDSETLAGTVDFSTLTVSETSPLIIRADTAHEFRGIILVTNVTISTPTNAFGLIVRPNVWLVGLQIKSLAAAIDCHAVWAPSGLDADRCATWSEASAAYARGFAGGGTHRVSNCLAVGYSANGSAGLALGGAGYTVQCTAAGCYYGFRGGGTAAVNCLSVSSTYNYSGTFSAASLNCASDDASVPGAGSGHIANATVVFVDAANDDYHLDATSTDLIDAGADTTGQAYECLTDVDGDARSTTPDIGIDEYVVAGGEPDAAAAIAGALGDIDGAVTAQVSNPVSAFVSGQLEDVSGSVAVDSSDDSAVALSGGLADIVGAVAVEVDNHASAVFSGYLGDISGDVSIGVLNPASAVISAQLDDLTGAVAVTIYPDGITEISSSSAITFDRTISTGIVFDRTVDTAIIFELGG</sequence>